<evidence type="ECO:0000256" key="1">
    <source>
        <dbReference type="SAM" id="MobiDB-lite"/>
    </source>
</evidence>
<protein>
    <submittedName>
        <fullName evidence="2">Fe/S biogenesis protein NfuA</fullName>
    </submittedName>
</protein>
<dbReference type="AlphaFoldDB" id="A0A5A7QA02"/>
<gene>
    <name evidence="2" type="ORF">STAS_17589</name>
</gene>
<name>A0A5A7QA02_STRAF</name>
<comment type="caution">
    <text evidence="2">The sequence shown here is derived from an EMBL/GenBank/DDBJ whole genome shotgun (WGS) entry which is preliminary data.</text>
</comment>
<dbReference type="EMBL" id="BKCP01006005">
    <property type="protein sequence ID" value="GER40891.1"/>
    <property type="molecule type" value="Genomic_DNA"/>
</dbReference>
<feature type="region of interest" description="Disordered" evidence="1">
    <location>
        <begin position="23"/>
        <end position="71"/>
    </location>
</feature>
<accession>A0A5A7QA02</accession>
<organism evidence="2 3">
    <name type="scientific">Striga asiatica</name>
    <name type="common">Asiatic witchweed</name>
    <name type="synonym">Buchnera asiatica</name>
    <dbReference type="NCBI Taxonomy" id="4170"/>
    <lineage>
        <taxon>Eukaryota</taxon>
        <taxon>Viridiplantae</taxon>
        <taxon>Streptophyta</taxon>
        <taxon>Embryophyta</taxon>
        <taxon>Tracheophyta</taxon>
        <taxon>Spermatophyta</taxon>
        <taxon>Magnoliopsida</taxon>
        <taxon>eudicotyledons</taxon>
        <taxon>Gunneridae</taxon>
        <taxon>Pentapetalae</taxon>
        <taxon>asterids</taxon>
        <taxon>lamiids</taxon>
        <taxon>Lamiales</taxon>
        <taxon>Orobanchaceae</taxon>
        <taxon>Buchnereae</taxon>
        <taxon>Striga</taxon>
    </lineage>
</organism>
<feature type="compositionally biased region" description="Polar residues" evidence="1">
    <location>
        <begin position="50"/>
        <end position="59"/>
    </location>
</feature>
<evidence type="ECO:0000313" key="2">
    <source>
        <dbReference type="EMBL" id="GER40891.1"/>
    </source>
</evidence>
<dbReference type="Proteomes" id="UP000325081">
    <property type="component" value="Unassembled WGS sequence"/>
</dbReference>
<feature type="compositionally biased region" description="Basic and acidic residues" evidence="1">
    <location>
        <begin position="60"/>
        <end position="71"/>
    </location>
</feature>
<evidence type="ECO:0000313" key="3">
    <source>
        <dbReference type="Proteomes" id="UP000325081"/>
    </source>
</evidence>
<keyword evidence="3" id="KW-1185">Reference proteome</keyword>
<proteinExistence type="predicted"/>
<sequence length="179" mass="19965">MVLKCSVCRKKVHNARGCPLVKERRDTSSGLDIPPLNEEIQTLPRKGSKRNSSGLTSFEQPEKVSKNQMEVKHKDPQIELMSNLEDQNLHAIYWFNGGAFYIGVNGLTAQFPRRRLEGLTAERPESERSTIDGVLSGSGGEHVRLLGVDRAGIAILRCEVTLSDFPYETCGLYDDDLDC</sequence>
<reference evidence="3" key="1">
    <citation type="journal article" date="2019" name="Curr. Biol.">
        <title>Genome Sequence of Striga asiatica Provides Insight into the Evolution of Plant Parasitism.</title>
        <authorList>
            <person name="Yoshida S."/>
            <person name="Kim S."/>
            <person name="Wafula E.K."/>
            <person name="Tanskanen J."/>
            <person name="Kim Y.M."/>
            <person name="Honaas L."/>
            <person name="Yang Z."/>
            <person name="Spallek T."/>
            <person name="Conn C.E."/>
            <person name="Ichihashi Y."/>
            <person name="Cheong K."/>
            <person name="Cui S."/>
            <person name="Der J.P."/>
            <person name="Gundlach H."/>
            <person name="Jiao Y."/>
            <person name="Hori C."/>
            <person name="Ishida J.K."/>
            <person name="Kasahara H."/>
            <person name="Kiba T."/>
            <person name="Kim M.S."/>
            <person name="Koo N."/>
            <person name="Laohavisit A."/>
            <person name="Lee Y.H."/>
            <person name="Lumba S."/>
            <person name="McCourt P."/>
            <person name="Mortimer J.C."/>
            <person name="Mutuku J.M."/>
            <person name="Nomura T."/>
            <person name="Sasaki-Sekimoto Y."/>
            <person name="Seto Y."/>
            <person name="Wang Y."/>
            <person name="Wakatake T."/>
            <person name="Sakakibara H."/>
            <person name="Demura T."/>
            <person name="Yamaguchi S."/>
            <person name="Yoneyama K."/>
            <person name="Manabe R.I."/>
            <person name="Nelson D.C."/>
            <person name="Schulman A.H."/>
            <person name="Timko M.P."/>
            <person name="dePamphilis C.W."/>
            <person name="Choi D."/>
            <person name="Shirasu K."/>
        </authorList>
    </citation>
    <scope>NUCLEOTIDE SEQUENCE [LARGE SCALE GENOMIC DNA]</scope>
    <source>
        <strain evidence="3">cv. UVA1</strain>
    </source>
</reference>